<dbReference type="Pfam" id="PF00106">
    <property type="entry name" value="adh_short"/>
    <property type="match status" value="1"/>
</dbReference>
<gene>
    <name evidence="5" type="ORF">HYFRA_00000615</name>
</gene>
<evidence type="ECO:0000313" key="6">
    <source>
        <dbReference type="Proteomes" id="UP000696280"/>
    </source>
</evidence>
<evidence type="ECO:0000256" key="2">
    <source>
        <dbReference type="ARBA" id="ARBA00022857"/>
    </source>
</evidence>
<accession>A0A9N9L463</accession>
<keyword evidence="6" id="KW-1185">Reference proteome</keyword>
<evidence type="ECO:0000256" key="1">
    <source>
        <dbReference type="ARBA" id="ARBA00006484"/>
    </source>
</evidence>
<dbReference type="PRINTS" id="PR00081">
    <property type="entry name" value="GDHRDH"/>
</dbReference>
<comment type="caution">
    <text evidence="5">The sequence shown here is derived from an EMBL/GenBank/DDBJ whole genome shotgun (WGS) entry which is preliminary data.</text>
</comment>
<dbReference type="Proteomes" id="UP000696280">
    <property type="component" value="Unassembled WGS sequence"/>
</dbReference>
<reference evidence="5" key="1">
    <citation type="submission" date="2021-07" db="EMBL/GenBank/DDBJ databases">
        <authorList>
            <person name="Durling M."/>
        </authorList>
    </citation>
    <scope>NUCLEOTIDE SEQUENCE</scope>
</reference>
<dbReference type="AlphaFoldDB" id="A0A9N9L463"/>
<dbReference type="GO" id="GO:0005737">
    <property type="term" value="C:cytoplasm"/>
    <property type="evidence" value="ECO:0007669"/>
    <property type="project" value="TreeGrafter"/>
</dbReference>
<evidence type="ECO:0000256" key="3">
    <source>
        <dbReference type="ARBA" id="ARBA00023002"/>
    </source>
</evidence>
<name>A0A9N9L463_9HELO</name>
<sequence>MAMNVAGKTAIITGAGSGINFAYAKLLLSKGCNVLVADLALRPEAAEEFERYPLSEGGARVVFQRTDVADWKQLEKMFEVAVEEFGGVDVVCPGAGVYEPLWSNFWYAPGTALSKDDPAASRYALVDINITHPIRVTQMAIAHFLSQKKSGTVVHVTSIGGQCPYFPTPIYVASKHAINGLVRSLAPLESPPAHIPKIRVNAVAPARILTPLWTDNPEKMKMVGKEGNWVMPEGVAQVMLDLVQKEEYVGGSIVEIGNHVRMVSAFDDAGPQGHGNGLSHDENYDEEIWKSMEGLMG</sequence>
<dbReference type="EMBL" id="CAJVRL010000081">
    <property type="protein sequence ID" value="CAG8958261.1"/>
    <property type="molecule type" value="Genomic_DNA"/>
</dbReference>
<evidence type="ECO:0000256" key="4">
    <source>
        <dbReference type="RuleBase" id="RU000363"/>
    </source>
</evidence>
<evidence type="ECO:0008006" key="7">
    <source>
        <dbReference type="Google" id="ProtNLM"/>
    </source>
</evidence>
<comment type="similarity">
    <text evidence="1 4">Belongs to the short-chain dehydrogenases/reductases (SDR) family.</text>
</comment>
<dbReference type="InterPro" id="IPR036291">
    <property type="entry name" value="NAD(P)-bd_dom_sf"/>
</dbReference>
<dbReference type="PROSITE" id="PS00061">
    <property type="entry name" value="ADH_SHORT"/>
    <property type="match status" value="1"/>
</dbReference>
<dbReference type="SUPFAM" id="SSF51735">
    <property type="entry name" value="NAD(P)-binding Rossmann-fold domains"/>
    <property type="match status" value="1"/>
</dbReference>
<dbReference type="FunFam" id="3.40.50.720:FF:000643">
    <property type="entry name" value="Short chain dehydrogenase/reductase family oxidoreductase, putative"/>
    <property type="match status" value="1"/>
</dbReference>
<evidence type="ECO:0000313" key="5">
    <source>
        <dbReference type="EMBL" id="CAG8958261.1"/>
    </source>
</evidence>
<keyword evidence="2" id="KW-0521">NADP</keyword>
<dbReference type="Gene3D" id="3.40.50.720">
    <property type="entry name" value="NAD(P)-binding Rossmann-like Domain"/>
    <property type="match status" value="1"/>
</dbReference>
<protein>
    <recommendedName>
        <fullName evidence="7">NAD(P)-binding protein</fullName>
    </recommendedName>
</protein>
<organism evidence="5 6">
    <name type="scientific">Hymenoscyphus fraxineus</name>
    <dbReference type="NCBI Taxonomy" id="746836"/>
    <lineage>
        <taxon>Eukaryota</taxon>
        <taxon>Fungi</taxon>
        <taxon>Dikarya</taxon>
        <taxon>Ascomycota</taxon>
        <taxon>Pezizomycotina</taxon>
        <taxon>Leotiomycetes</taxon>
        <taxon>Helotiales</taxon>
        <taxon>Helotiaceae</taxon>
        <taxon>Hymenoscyphus</taxon>
    </lineage>
</organism>
<dbReference type="PANTHER" id="PTHR44229:SF4">
    <property type="entry name" value="15-HYDROXYPROSTAGLANDIN DEHYDROGENASE [NAD(+)]"/>
    <property type="match status" value="1"/>
</dbReference>
<dbReference type="GO" id="GO:0016616">
    <property type="term" value="F:oxidoreductase activity, acting on the CH-OH group of donors, NAD or NADP as acceptor"/>
    <property type="evidence" value="ECO:0007669"/>
    <property type="project" value="TreeGrafter"/>
</dbReference>
<dbReference type="OrthoDB" id="37659at2759"/>
<keyword evidence="3" id="KW-0560">Oxidoreductase</keyword>
<proteinExistence type="inferred from homology"/>
<dbReference type="PRINTS" id="PR00080">
    <property type="entry name" value="SDRFAMILY"/>
</dbReference>
<dbReference type="PANTHER" id="PTHR44229">
    <property type="entry name" value="15-HYDROXYPROSTAGLANDIN DEHYDROGENASE [NAD(+)]"/>
    <property type="match status" value="1"/>
</dbReference>
<dbReference type="InterPro" id="IPR020904">
    <property type="entry name" value="Sc_DH/Rdtase_CS"/>
</dbReference>
<dbReference type="InterPro" id="IPR002347">
    <property type="entry name" value="SDR_fam"/>
</dbReference>